<reference evidence="1 2" key="1">
    <citation type="submission" date="2012-11" db="EMBL/GenBank/DDBJ databases">
        <authorList>
            <person name="Weinstock G."/>
            <person name="Sodergren E."/>
            <person name="Lobos E.A."/>
            <person name="Fulton L."/>
            <person name="Fulton R."/>
            <person name="Courtney L."/>
            <person name="Fronick C."/>
            <person name="O'Laughlin M."/>
            <person name="Godfrey J."/>
            <person name="Wilson R.M."/>
            <person name="Miner T."/>
            <person name="Farmer C."/>
            <person name="Delehaunty K."/>
            <person name="Cordes M."/>
            <person name="Minx P."/>
            <person name="Tomlinson C."/>
            <person name="Chen J."/>
            <person name="Wollam A."/>
            <person name="Pepin K.H."/>
            <person name="Bhonagiri V."/>
            <person name="Zhang X."/>
            <person name="Suruliraj S."/>
            <person name="Antonio M."/>
            <person name="Secka O."/>
            <person name="Thomas J."/>
            <person name="Warren W."/>
            <person name="Mitreva M."/>
            <person name="Mardis E.R."/>
            <person name="Wilson R.K."/>
        </authorList>
    </citation>
    <scope>NUCLEOTIDE SEQUENCE [LARGE SCALE GENOMIC DNA]</scope>
    <source>
        <strain evidence="1 2">GAM260BSi</strain>
    </source>
</reference>
<evidence type="ECO:0000313" key="2">
    <source>
        <dbReference type="Proteomes" id="UP000012023"/>
    </source>
</evidence>
<comment type="caution">
    <text evidence="1">The sequence shown here is derived from an EMBL/GenBank/DDBJ whole genome shotgun (WGS) entry which is preliminary data.</text>
</comment>
<dbReference type="PATRIC" id="fig|1159046.3.peg.270"/>
<dbReference type="Proteomes" id="UP000012023">
    <property type="component" value="Unassembled WGS sequence"/>
</dbReference>
<dbReference type="EMBL" id="APDV01000011">
    <property type="protein sequence ID" value="EMH25456.1"/>
    <property type="molecule type" value="Genomic_DNA"/>
</dbReference>
<sequence>MRVGAIIFALYPKLQGVGLKTPKLTIFSPTQKLLIRLYYH</sequence>
<name>M3QYE4_HELPX</name>
<gene>
    <name evidence="1" type="ORF">HMPREF1418_00285</name>
</gene>
<dbReference type="HOGENOM" id="CLU_3290687_0_0_7"/>
<dbReference type="AlphaFoldDB" id="M3QYE4"/>
<protein>
    <submittedName>
        <fullName evidence="1">Uncharacterized protein</fullName>
    </submittedName>
</protein>
<proteinExistence type="predicted"/>
<evidence type="ECO:0000313" key="1">
    <source>
        <dbReference type="EMBL" id="EMH25456.1"/>
    </source>
</evidence>
<accession>M3QYE4</accession>
<organism evidence="1 2">
    <name type="scientific">Helicobacter pylori GAM260BSi</name>
    <dbReference type="NCBI Taxonomy" id="1159046"/>
    <lineage>
        <taxon>Bacteria</taxon>
        <taxon>Pseudomonadati</taxon>
        <taxon>Campylobacterota</taxon>
        <taxon>Epsilonproteobacteria</taxon>
        <taxon>Campylobacterales</taxon>
        <taxon>Helicobacteraceae</taxon>
        <taxon>Helicobacter</taxon>
    </lineage>
</organism>